<reference evidence="4" key="5">
    <citation type="journal article" date="2021" name="Microb. Genom.">
        <title>A genomic epidemiological study shows that prevalence of antimicrobial resistance in Enterobacterales is associated with the livestock host, as well as antimicrobial usage.</title>
        <authorList>
            <person name="AbuOun M."/>
            <person name="Jones H."/>
            <person name="Stubberfield E."/>
            <person name="Gilson D."/>
            <person name="Shaw L.P."/>
            <person name="Hubbard A.T.M."/>
            <person name="Chau K.K."/>
            <person name="Sebra R."/>
            <person name="Peto T.E.A."/>
            <person name="Crook D.W."/>
            <person name="Read D.S."/>
            <person name="Gweon H.S."/>
            <person name="Walker A.S."/>
            <person name="Stoesser N."/>
            <person name="Smith R.P."/>
            <person name="Anjum M.F."/>
            <person name="On Behalf Of The Rehab Consortium."/>
        </authorList>
    </citation>
    <scope>NUCLEOTIDE SEQUENCE</scope>
    <source>
        <strain evidence="4">RHBSTW-00555</strain>
    </source>
</reference>
<protein>
    <submittedName>
        <fullName evidence="3">Cysteine hydrolase</fullName>
    </submittedName>
    <submittedName>
        <fullName evidence="5">Isochorismatase hydrolase</fullName>
        <ecNumber evidence="6">3.-.-.-</ecNumber>
    </submittedName>
</protein>
<proteinExistence type="predicted"/>
<organism evidence="5 7">
    <name type="scientific">Klebsiella grimontii</name>
    <dbReference type="NCBI Taxonomy" id="2058152"/>
    <lineage>
        <taxon>Bacteria</taxon>
        <taxon>Pseudomonadati</taxon>
        <taxon>Pseudomonadota</taxon>
        <taxon>Gammaproteobacteria</taxon>
        <taxon>Enterobacterales</taxon>
        <taxon>Enterobacteriaceae</taxon>
        <taxon>Klebsiella/Raoultella group</taxon>
        <taxon>Klebsiella</taxon>
    </lineage>
</organism>
<feature type="domain" description="Isochorismatase-like" evidence="2">
    <location>
        <begin position="7"/>
        <end position="146"/>
    </location>
</feature>
<dbReference type="EC" id="3.-.-.-" evidence="6"/>
<dbReference type="PANTHER" id="PTHR43540">
    <property type="entry name" value="PEROXYUREIDOACRYLATE/UREIDOACRYLATE AMIDOHYDROLASE-RELATED"/>
    <property type="match status" value="1"/>
</dbReference>
<gene>
    <name evidence="6" type="primary">yecD</name>
    <name evidence="3" type="ORF">HV064_22800</name>
    <name evidence="4" type="ORF">HV234_14280</name>
    <name evidence="5" type="ORF">KOSB73_260341</name>
    <name evidence="6" type="ORF">NCTC9149_03501</name>
</gene>
<dbReference type="Proteomes" id="UP000254571">
    <property type="component" value="Unassembled WGS sequence"/>
</dbReference>
<dbReference type="InterPro" id="IPR000868">
    <property type="entry name" value="Isochorismatase-like_dom"/>
</dbReference>
<evidence type="ECO:0000313" key="5">
    <source>
        <dbReference type="EMBL" id="SNU35617.1"/>
    </source>
</evidence>
<reference evidence="6 8" key="3">
    <citation type="submission" date="2018-06" db="EMBL/GenBank/DDBJ databases">
        <authorList>
            <consortium name="Pathogen Informatics"/>
            <person name="Doyle S."/>
        </authorList>
    </citation>
    <scope>NUCLEOTIDE SEQUENCE [LARGE SCALE GENOMIC DNA]</scope>
    <source>
        <strain evidence="6 8">NCTC9149</strain>
    </source>
</reference>
<dbReference type="InterPro" id="IPR036380">
    <property type="entry name" value="Isochorismatase-like_sf"/>
</dbReference>
<evidence type="ECO:0000313" key="7">
    <source>
        <dbReference type="Proteomes" id="UP000220639"/>
    </source>
</evidence>
<dbReference type="EMBL" id="FZTC01000019">
    <property type="protein sequence ID" value="SNU35617.1"/>
    <property type="molecule type" value="Genomic_DNA"/>
</dbReference>
<evidence type="ECO:0000313" key="10">
    <source>
        <dbReference type="Proteomes" id="UP000557483"/>
    </source>
</evidence>
<evidence type="ECO:0000313" key="3">
    <source>
        <dbReference type="EMBL" id="MBA8126710.1"/>
    </source>
</evidence>
<sequence length="177" mass="19314">MISSEHALVIIDMQEGLFRGPASPHSADAVLTNILLLIAKARQSQVPIFFIRHVGPDGSPFSASSPLTRLIAELDVDVERDIVLTKTYPSGFRDTELQRQLTQRGVKQLVIAGMKTEFCVDTTCRAAPELGFTAVLISDAHTTIDNPHLSAKDIIGHHNRTLAGPFVALSTAADWRF</sequence>
<dbReference type="Pfam" id="PF00857">
    <property type="entry name" value="Isochorismatase"/>
    <property type="match status" value="1"/>
</dbReference>
<evidence type="ECO:0000313" key="4">
    <source>
        <dbReference type="EMBL" id="QLO52604.1"/>
    </source>
</evidence>
<dbReference type="RefSeq" id="WP_004136989.1">
    <property type="nucleotide sequence ID" value="NZ_CABGKM010000005.1"/>
</dbReference>
<dbReference type="GeneID" id="97395373"/>
<name>A0A285B3V6_9ENTR</name>
<evidence type="ECO:0000313" key="6">
    <source>
        <dbReference type="EMBL" id="STW07075.1"/>
    </source>
</evidence>
<dbReference type="Proteomes" id="UP000510937">
    <property type="component" value="Chromosome"/>
</dbReference>
<evidence type="ECO:0000313" key="8">
    <source>
        <dbReference type="Proteomes" id="UP000254571"/>
    </source>
</evidence>
<dbReference type="EMBL" id="CP055315">
    <property type="protein sequence ID" value="QLO52604.1"/>
    <property type="molecule type" value="Genomic_DNA"/>
</dbReference>
<reference evidence="5" key="2">
    <citation type="submission" date="2017-08" db="EMBL/GenBank/DDBJ databases">
        <authorList>
            <person name="de Groot N.N."/>
        </authorList>
    </citation>
    <scope>NUCLEOTIDE SEQUENCE [LARGE SCALE GENOMIC DNA]</scope>
    <source>
        <strain evidence="5">06D021</strain>
    </source>
</reference>
<accession>A0A285B3V6</accession>
<dbReference type="PANTHER" id="PTHR43540:SF14">
    <property type="entry name" value="ISOCHORISMATASE"/>
    <property type="match status" value="1"/>
</dbReference>
<keyword evidence="1 5" id="KW-0378">Hydrolase</keyword>
<dbReference type="InterPro" id="IPR050272">
    <property type="entry name" value="Isochorismatase-like_hydrls"/>
</dbReference>
<dbReference type="EMBL" id="JABXRN010000001">
    <property type="protein sequence ID" value="MBA8126710.1"/>
    <property type="molecule type" value="Genomic_DNA"/>
</dbReference>
<evidence type="ECO:0000256" key="1">
    <source>
        <dbReference type="ARBA" id="ARBA00022801"/>
    </source>
</evidence>
<reference evidence="7" key="1">
    <citation type="submission" date="2017-08" db="EMBL/GenBank/DDBJ databases">
        <authorList>
            <person name="Brisse S."/>
        </authorList>
    </citation>
    <scope>NUCLEOTIDE SEQUENCE [LARGE SCALE GENOMIC DNA]</scope>
    <source>
        <strain evidence="7">06D021</strain>
    </source>
</reference>
<evidence type="ECO:0000313" key="9">
    <source>
        <dbReference type="Proteomes" id="UP000510937"/>
    </source>
</evidence>
<dbReference type="SUPFAM" id="SSF52499">
    <property type="entry name" value="Isochorismatase-like hydrolases"/>
    <property type="match status" value="1"/>
</dbReference>
<dbReference type="Proteomes" id="UP000220639">
    <property type="component" value="Unassembled WGS sequence"/>
</dbReference>
<dbReference type="EMBL" id="UGMX01000002">
    <property type="protein sequence ID" value="STW07075.1"/>
    <property type="molecule type" value="Genomic_DNA"/>
</dbReference>
<evidence type="ECO:0000259" key="2">
    <source>
        <dbReference type="Pfam" id="PF00857"/>
    </source>
</evidence>
<dbReference type="AlphaFoldDB" id="A0A285B3V6"/>
<reference evidence="9 10" key="4">
    <citation type="submission" date="2020-06" db="EMBL/GenBank/DDBJ databases">
        <title>REHAB project genomes.</title>
        <authorList>
            <person name="Shaw L.P."/>
        </authorList>
    </citation>
    <scope>NUCLEOTIDE SEQUENCE [LARGE SCALE GENOMIC DNA]</scope>
    <source>
        <strain evidence="3 10">RHBSTW-00092</strain>
        <strain evidence="9">RHBSTW-00555</strain>
    </source>
</reference>
<dbReference type="Gene3D" id="3.40.50.850">
    <property type="entry name" value="Isochorismatase-like"/>
    <property type="match status" value="1"/>
</dbReference>
<dbReference type="Proteomes" id="UP000557483">
    <property type="component" value="Unassembled WGS sequence"/>
</dbReference>
<dbReference type="CDD" id="cd01014">
    <property type="entry name" value="nicotinamidase_related"/>
    <property type="match status" value="1"/>
</dbReference>
<dbReference type="GO" id="GO:0016787">
    <property type="term" value="F:hydrolase activity"/>
    <property type="evidence" value="ECO:0007669"/>
    <property type="project" value="UniProtKB-KW"/>
</dbReference>